<evidence type="ECO:0000256" key="7">
    <source>
        <dbReference type="SAM" id="Phobius"/>
    </source>
</evidence>
<dbReference type="GO" id="GO:0016020">
    <property type="term" value="C:membrane"/>
    <property type="evidence" value="ECO:0007669"/>
    <property type="project" value="UniProtKB-SubCell"/>
</dbReference>
<keyword evidence="4 7" id="KW-1133">Transmembrane helix</keyword>
<evidence type="ECO:0000256" key="4">
    <source>
        <dbReference type="ARBA" id="ARBA00022989"/>
    </source>
</evidence>
<evidence type="ECO:0000256" key="6">
    <source>
        <dbReference type="SAM" id="MobiDB-lite"/>
    </source>
</evidence>
<comment type="subcellular location">
    <subcellularLocation>
        <location evidence="1">Membrane</location>
    </subcellularLocation>
</comment>
<dbReference type="Proteomes" id="UP000488956">
    <property type="component" value="Unassembled WGS sequence"/>
</dbReference>
<feature type="transmembrane region" description="Helical" evidence="7">
    <location>
        <begin position="121"/>
        <end position="143"/>
    </location>
</feature>
<dbReference type="Pfam" id="PF00083">
    <property type="entry name" value="Sugar_tr"/>
    <property type="match status" value="1"/>
</dbReference>
<comment type="caution">
    <text evidence="8">The sequence shown here is derived from an EMBL/GenBank/DDBJ whole genome shotgun (WGS) entry which is preliminary data.</text>
</comment>
<feature type="region of interest" description="Disordered" evidence="6">
    <location>
        <begin position="1"/>
        <end position="29"/>
    </location>
</feature>
<keyword evidence="2" id="KW-0813">Transport</keyword>
<keyword evidence="3 7" id="KW-0812">Transmembrane</keyword>
<sequence length="198" mass="21549">MAVDALPEPSAQDSAFVEVRTPKGGDTPADKSVPLSSTFWGSLLVLLLLPFQFGWSVGQLNLTAFNNEDDCNARPVVAGTCLMFPGHSKTEWTLLVNAWIVGGMIGSLACALFTDSVRATAVSMCIFINWVCNLLIGVFFPYISDALDAYKFAPFMVTTAAFFLFTLFWIPETAGKTTEEIQAAFRSRGNQKKPNISS</sequence>
<accession>A0A6G0KBN3</accession>
<keyword evidence="5 7" id="KW-0472">Membrane</keyword>
<evidence type="ECO:0000256" key="1">
    <source>
        <dbReference type="ARBA" id="ARBA00004370"/>
    </source>
</evidence>
<dbReference type="SUPFAM" id="SSF103473">
    <property type="entry name" value="MFS general substrate transporter"/>
    <property type="match status" value="1"/>
</dbReference>
<dbReference type="EMBL" id="QXFX01001907">
    <property type="protein sequence ID" value="KAE9083147.1"/>
    <property type="molecule type" value="Genomic_DNA"/>
</dbReference>
<evidence type="ECO:0008006" key="10">
    <source>
        <dbReference type="Google" id="ProtNLM"/>
    </source>
</evidence>
<dbReference type="InterPro" id="IPR036259">
    <property type="entry name" value="MFS_trans_sf"/>
</dbReference>
<dbReference type="AlphaFoldDB" id="A0A6G0KBN3"/>
<dbReference type="Gene3D" id="1.20.1250.20">
    <property type="entry name" value="MFS general substrate transporter like domains"/>
    <property type="match status" value="2"/>
</dbReference>
<feature type="transmembrane region" description="Helical" evidence="7">
    <location>
        <begin position="39"/>
        <end position="58"/>
    </location>
</feature>
<organism evidence="8 9">
    <name type="scientific">Phytophthora fragariae</name>
    <dbReference type="NCBI Taxonomy" id="53985"/>
    <lineage>
        <taxon>Eukaryota</taxon>
        <taxon>Sar</taxon>
        <taxon>Stramenopiles</taxon>
        <taxon>Oomycota</taxon>
        <taxon>Peronosporomycetes</taxon>
        <taxon>Peronosporales</taxon>
        <taxon>Peronosporaceae</taxon>
        <taxon>Phytophthora</taxon>
    </lineage>
</organism>
<evidence type="ECO:0000256" key="5">
    <source>
        <dbReference type="ARBA" id="ARBA00023136"/>
    </source>
</evidence>
<reference evidence="8 9" key="1">
    <citation type="submission" date="2018-09" db="EMBL/GenBank/DDBJ databases">
        <title>Genomic investigation of the strawberry pathogen Phytophthora fragariae indicates pathogenicity is determined by transcriptional variation in three key races.</title>
        <authorList>
            <person name="Adams T.M."/>
            <person name="Armitage A.D."/>
            <person name="Sobczyk M.K."/>
            <person name="Bates H.J."/>
            <person name="Dunwell J.M."/>
            <person name="Nellist C.F."/>
            <person name="Harrison R.J."/>
        </authorList>
    </citation>
    <scope>NUCLEOTIDE SEQUENCE [LARGE SCALE GENOMIC DNA]</scope>
    <source>
        <strain evidence="8 9">ONT-3</strain>
    </source>
</reference>
<dbReference type="InterPro" id="IPR005828">
    <property type="entry name" value="MFS_sugar_transport-like"/>
</dbReference>
<evidence type="ECO:0000313" key="8">
    <source>
        <dbReference type="EMBL" id="KAE9083147.1"/>
    </source>
</evidence>
<dbReference type="PANTHER" id="PTHR23503:SF8">
    <property type="entry name" value="FACILITATED GLUCOSE TRANSPORTER PROTEIN 1"/>
    <property type="match status" value="1"/>
</dbReference>
<dbReference type="PANTHER" id="PTHR23503">
    <property type="entry name" value="SOLUTE CARRIER FAMILY 2"/>
    <property type="match status" value="1"/>
</dbReference>
<feature type="transmembrane region" description="Helical" evidence="7">
    <location>
        <begin position="149"/>
        <end position="170"/>
    </location>
</feature>
<proteinExistence type="predicted"/>
<gene>
    <name evidence="8" type="ORF">PF010_g21317</name>
</gene>
<evidence type="ECO:0000313" key="9">
    <source>
        <dbReference type="Proteomes" id="UP000488956"/>
    </source>
</evidence>
<dbReference type="InterPro" id="IPR045263">
    <property type="entry name" value="GLUT"/>
</dbReference>
<feature type="transmembrane region" description="Helical" evidence="7">
    <location>
        <begin position="92"/>
        <end position="114"/>
    </location>
</feature>
<evidence type="ECO:0000256" key="2">
    <source>
        <dbReference type="ARBA" id="ARBA00022448"/>
    </source>
</evidence>
<protein>
    <recommendedName>
        <fullName evidence="10">Major facilitator superfamily (MFS) profile domain-containing protein</fullName>
    </recommendedName>
</protein>
<dbReference type="GO" id="GO:0015149">
    <property type="term" value="F:hexose transmembrane transporter activity"/>
    <property type="evidence" value="ECO:0007669"/>
    <property type="project" value="TreeGrafter"/>
</dbReference>
<name>A0A6G0KBN3_9STRA</name>
<evidence type="ECO:0000256" key="3">
    <source>
        <dbReference type="ARBA" id="ARBA00022692"/>
    </source>
</evidence>